<keyword evidence="10 17" id="KW-0520">NAD</keyword>
<reference evidence="22" key="1">
    <citation type="submission" date="2020-01" db="EMBL/GenBank/DDBJ databases">
        <authorList>
            <person name="Meier V. D."/>
            <person name="Meier V D."/>
        </authorList>
    </citation>
    <scope>NUCLEOTIDE SEQUENCE</scope>
    <source>
        <strain evidence="22">HLG_WM_MAG_01</strain>
    </source>
</reference>
<dbReference type="PROSITE" id="PS51385">
    <property type="entry name" value="YJEF_N"/>
    <property type="match status" value="1"/>
</dbReference>
<feature type="binding site" evidence="18">
    <location>
        <begin position="117"/>
        <end position="123"/>
    </location>
    <ligand>
        <name>(6S)-NADPHX</name>
        <dbReference type="ChEBI" id="CHEBI:64076"/>
    </ligand>
</feature>
<comment type="function">
    <text evidence="14 19">Bifunctional enzyme that catalyzes the epimerization of the S- and R-forms of NAD(P)HX and the dehydration of the S-form of NAD(P)HX at the expense of ADP, which is converted to AMP. This allows the repair of both epimers of NAD(P)HX, a damaged form of NAD(P)H that is a result of enzymatic or heat-dependent hydration.</text>
</comment>
<dbReference type="HAMAP" id="MF_01965">
    <property type="entry name" value="NADHX_dehydratase"/>
    <property type="match status" value="1"/>
</dbReference>
<accession>A0A6S6SMU5</accession>
<dbReference type="SUPFAM" id="SSF64153">
    <property type="entry name" value="YjeF N-terminal domain-like"/>
    <property type="match status" value="1"/>
</dbReference>
<dbReference type="InterPro" id="IPR029056">
    <property type="entry name" value="Ribokinase-like"/>
</dbReference>
<keyword evidence="7 17" id="KW-0067">ATP-binding</keyword>
<feature type="binding site" evidence="17">
    <location>
        <position position="339"/>
    </location>
    <ligand>
        <name>(6S)-NADPHX</name>
        <dbReference type="ChEBI" id="CHEBI:64076"/>
    </ligand>
</feature>
<dbReference type="Gene3D" id="3.40.50.10260">
    <property type="entry name" value="YjeF N-terminal domain"/>
    <property type="match status" value="1"/>
</dbReference>
<evidence type="ECO:0000256" key="9">
    <source>
        <dbReference type="ARBA" id="ARBA00022958"/>
    </source>
</evidence>
<evidence type="ECO:0000256" key="14">
    <source>
        <dbReference type="ARBA" id="ARBA00025153"/>
    </source>
</evidence>
<dbReference type="HAMAP" id="MF_01966">
    <property type="entry name" value="NADHX_epimerase"/>
    <property type="match status" value="1"/>
</dbReference>
<feature type="binding site" evidence="18">
    <location>
        <position position="113"/>
    </location>
    <ligand>
        <name>K(+)</name>
        <dbReference type="ChEBI" id="CHEBI:29103"/>
    </ligand>
</feature>
<evidence type="ECO:0000313" key="22">
    <source>
        <dbReference type="EMBL" id="CAA6811658.1"/>
    </source>
</evidence>
<dbReference type="GO" id="GO:0046872">
    <property type="term" value="F:metal ion binding"/>
    <property type="evidence" value="ECO:0007669"/>
    <property type="project" value="UniProtKB-UniRule"/>
</dbReference>
<evidence type="ECO:0000256" key="11">
    <source>
        <dbReference type="ARBA" id="ARBA00023235"/>
    </source>
</evidence>
<dbReference type="CDD" id="cd01171">
    <property type="entry name" value="YXKO-related"/>
    <property type="match status" value="1"/>
</dbReference>
<dbReference type="GO" id="GO:0052856">
    <property type="term" value="F:NAD(P)HX epimerase activity"/>
    <property type="evidence" value="ECO:0007669"/>
    <property type="project" value="UniProtKB-UniRule"/>
</dbReference>
<evidence type="ECO:0000256" key="17">
    <source>
        <dbReference type="HAMAP-Rule" id="MF_01965"/>
    </source>
</evidence>
<dbReference type="PROSITE" id="PS51383">
    <property type="entry name" value="YJEF_C_3"/>
    <property type="match status" value="1"/>
</dbReference>
<dbReference type="InterPro" id="IPR036652">
    <property type="entry name" value="YjeF_N_dom_sf"/>
</dbReference>
<evidence type="ECO:0000256" key="5">
    <source>
        <dbReference type="ARBA" id="ARBA00022723"/>
    </source>
</evidence>
<dbReference type="InterPro" id="IPR017953">
    <property type="entry name" value="Carbohydrate_kinase_pred_CS"/>
</dbReference>
<dbReference type="GO" id="GO:0110051">
    <property type="term" value="P:metabolite repair"/>
    <property type="evidence" value="ECO:0007669"/>
    <property type="project" value="TreeGrafter"/>
</dbReference>
<keyword evidence="12 17" id="KW-0456">Lyase</keyword>
<keyword evidence="8 17" id="KW-0521">NADP</keyword>
<comment type="cofactor">
    <cofactor evidence="17">
        <name>Mg(2+)</name>
        <dbReference type="ChEBI" id="CHEBI:18420"/>
    </cofactor>
</comment>
<feature type="binding site" evidence="18">
    <location>
        <position position="57"/>
    </location>
    <ligand>
        <name>K(+)</name>
        <dbReference type="ChEBI" id="CHEBI:29103"/>
    </ligand>
</feature>
<evidence type="ECO:0000256" key="7">
    <source>
        <dbReference type="ARBA" id="ARBA00022840"/>
    </source>
</evidence>
<evidence type="ECO:0000256" key="12">
    <source>
        <dbReference type="ARBA" id="ARBA00023239"/>
    </source>
</evidence>
<comment type="function">
    <text evidence="18">Catalyzes the epimerization of the S- and R-forms of NAD(P)HX, a damaged form of NAD(P)H that is a result of enzymatic or heat-dependent hydration. This is a prerequisite for the S-specific NAD(P)H-hydrate dehydratase to allow the repair of both epimers of NAD(P)HX.</text>
</comment>
<dbReference type="PANTHER" id="PTHR12592:SF0">
    <property type="entry name" value="ATP-DEPENDENT (S)-NAD(P)H-HYDRATE DEHYDRATASE"/>
    <property type="match status" value="1"/>
</dbReference>
<gene>
    <name evidence="18" type="primary">nnrE</name>
    <name evidence="17" type="synonym">nnrD</name>
    <name evidence="22" type="ORF">HELGO_WM198</name>
</gene>
<keyword evidence="13" id="KW-0511">Multifunctional enzyme</keyword>
<keyword evidence="5 18" id="KW-0479">Metal-binding</keyword>
<evidence type="ECO:0000256" key="16">
    <source>
        <dbReference type="ARBA" id="ARBA00049209"/>
    </source>
</evidence>
<dbReference type="NCBIfam" id="TIGR00197">
    <property type="entry name" value="yjeF_nterm"/>
    <property type="match status" value="1"/>
</dbReference>
<dbReference type="EC" id="4.2.1.136" evidence="19"/>
<evidence type="ECO:0000256" key="1">
    <source>
        <dbReference type="ARBA" id="ARBA00000013"/>
    </source>
</evidence>
<dbReference type="PIRSF" id="PIRSF017184">
    <property type="entry name" value="Nnr"/>
    <property type="match status" value="1"/>
</dbReference>
<feature type="binding site" evidence="17">
    <location>
        <position position="290"/>
    </location>
    <ligand>
        <name>(6S)-NADPHX</name>
        <dbReference type="ChEBI" id="CHEBI:64076"/>
    </ligand>
</feature>
<evidence type="ECO:0000256" key="4">
    <source>
        <dbReference type="ARBA" id="ARBA00009524"/>
    </source>
</evidence>
<evidence type="ECO:0000256" key="15">
    <source>
        <dbReference type="ARBA" id="ARBA00048238"/>
    </source>
</evidence>
<evidence type="ECO:0000256" key="6">
    <source>
        <dbReference type="ARBA" id="ARBA00022741"/>
    </source>
</evidence>
<evidence type="ECO:0000259" key="20">
    <source>
        <dbReference type="PROSITE" id="PS51383"/>
    </source>
</evidence>
<dbReference type="PROSITE" id="PS01050">
    <property type="entry name" value="YJEF_C_2"/>
    <property type="match status" value="1"/>
</dbReference>
<dbReference type="InterPro" id="IPR030677">
    <property type="entry name" value="Nnr"/>
</dbReference>
<feature type="binding site" evidence="18">
    <location>
        <position position="146"/>
    </location>
    <ligand>
        <name>(6S)-NADPHX</name>
        <dbReference type="ChEBI" id="CHEBI:64076"/>
    </ligand>
</feature>
<feature type="binding site" evidence="17">
    <location>
        <position position="242"/>
    </location>
    <ligand>
        <name>(6S)-NADPHX</name>
        <dbReference type="ChEBI" id="CHEBI:64076"/>
    </ligand>
</feature>
<comment type="caution">
    <text evidence="18">Lacks conserved residue(s) required for the propagation of feature annotation.</text>
</comment>
<dbReference type="InterPro" id="IPR004443">
    <property type="entry name" value="YjeF_N_dom"/>
</dbReference>
<sequence>MQKVYHDCSNLDIKCYKEYGLTEDILMENAATGMARYVRTHFVFGSSVLIVAGPGNNGADGIVLARQLGRDYEVKLYVPFGVKSDMGILQLERVKRLGVQTVETLEDADVIVDALYAAGLNRALNKETKYIVEKLNVFKGHKIACDVPTGVSDNGLLSLAFRAEVTVSMGARTEALYLDENKDMVGDIICVDLGISHGHYEDVTDMYVLEEQDMTLPTREKQNSHKGSYGHAAVFCGEKEGAGIISGMAATRFGAGLTTLVVHEQVSPPVYLMYSTVVPNNATALAIGMGLGQYFELEFLEKYVLNSHLPIVLDADAFLSEELLSVLTQKDREIVITPHPKEFVIMWKILTGEVFTVEEVQSKRFAMVRMFNAKYPHVTLLLKGANTLIMQEETLYINPLGCAKLSKGGSGDVLSGLIVSLLAQGYTGLEAATQGSLALVMAANNFEGASYALLPTDIIDEVGRLV</sequence>
<comment type="catalytic activity">
    <reaction evidence="1 18 19">
        <text>(6R)-NADHX = (6S)-NADHX</text>
        <dbReference type="Rhea" id="RHEA:32215"/>
        <dbReference type="ChEBI" id="CHEBI:64074"/>
        <dbReference type="ChEBI" id="CHEBI:64075"/>
        <dbReference type="EC" id="5.1.99.6"/>
    </reaction>
</comment>
<evidence type="ECO:0000256" key="19">
    <source>
        <dbReference type="PIRNR" id="PIRNR017184"/>
    </source>
</evidence>
<comment type="function">
    <text evidence="17">Catalyzes the dehydration of the S-form of NAD(P)HX at the expense of ADP, which is converted to AMP. Together with NAD(P)HX epimerase, which catalyzes the epimerization of the S- and R-forms, the enzyme allows the repair of both epimers of NAD(P)HX, a damaged form of NAD(P)H that is a result of enzymatic or heat-dependent hydration.</text>
</comment>
<dbReference type="GO" id="GO:0046496">
    <property type="term" value="P:nicotinamide nucleotide metabolic process"/>
    <property type="evidence" value="ECO:0007669"/>
    <property type="project" value="UniProtKB-UniRule"/>
</dbReference>
<dbReference type="Pfam" id="PF01256">
    <property type="entry name" value="Carb_kinase"/>
    <property type="match status" value="1"/>
</dbReference>
<feature type="domain" description="YjeF N-terminal" evidence="21">
    <location>
        <begin position="8"/>
        <end position="201"/>
    </location>
</feature>
<dbReference type="EC" id="5.1.99.6" evidence="19"/>
<feature type="binding site" evidence="18">
    <location>
        <position position="149"/>
    </location>
    <ligand>
        <name>K(+)</name>
        <dbReference type="ChEBI" id="CHEBI:29103"/>
    </ligand>
</feature>
<comment type="similarity">
    <text evidence="17">Belongs to the NnrD/CARKD family.</text>
</comment>
<dbReference type="GO" id="GO:0005524">
    <property type="term" value="F:ATP binding"/>
    <property type="evidence" value="ECO:0007669"/>
    <property type="project" value="UniProtKB-UniRule"/>
</dbReference>
<dbReference type="NCBIfam" id="TIGR00196">
    <property type="entry name" value="yjeF_cterm"/>
    <property type="match status" value="1"/>
</dbReference>
<dbReference type="Gene3D" id="3.40.1190.20">
    <property type="match status" value="1"/>
</dbReference>
<evidence type="ECO:0000259" key="21">
    <source>
        <dbReference type="PROSITE" id="PS51385"/>
    </source>
</evidence>
<proteinExistence type="inferred from homology"/>
<evidence type="ECO:0000256" key="10">
    <source>
        <dbReference type="ARBA" id="ARBA00023027"/>
    </source>
</evidence>
<dbReference type="AlphaFoldDB" id="A0A6S6SMU5"/>
<evidence type="ECO:0000256" key="13">
    <source>
        <dbReference type="ARBA" id="ARBA00023268"/>
    </source>
</evidence>
<comment type="cofactor">
    <cofactor evidence="18 19">
        <name>K(+)</name>
        <dbReference type="ChEBI" id="CHEBI:29103"/>
    </cofactor>
    <text evidence="18 19">Binds 1 potassium ion per subunit.</text>
</comment>
<feature type="binding site" evidence="17">
    <location>
        <position position="411"/>
    </location>
    <ligand>
        <name>AMP</name>
        <dbReference type="ChEBI" id="CHEBI:456215"/>
    </ligand>
</feature>
<feature type="binding site" evidence="17">
    <location>
        <begin position="383"/>
        <end position="387"/>
    </location>
    <ligand>
        <name>AMP</name>
        <dbReference type="ChEBI" id="CHEBI:456215"/>
    </ligand>
</feature>
<name>A0A6S6SMU5_9BACT</name>
<comment type="similarity">
    <text evidence="18">Belongs to the NnrE/AIBP family.</text>
</comment>
<evidence type="ECO:0000256" key="2">
    <source>
        <dbReference type="ARBA" id="ARBA00000909"/>
    </source>
</evidence>
<protein>
    <recommendedName>
        <fullName evidence="19">Bifunctional NAD(P)H-hydrate repair enzyme</fullName>
    </recommendedName>
    <alternativeName>
        <fullName evidence="19">Nicotinamide nucleotide repair protein</fullName>
    </alternativeName>
    <domain>
        <recommendedName>
            <fullName evidence="19">ADP-dependent (S)-NAD(P)H-hydrate dehydratase</fullName>
            <ecNumber evidence="19">4.2.1.136</ecNumber>
        </recommendedName>
        <alternativeName>
            <fullName evidence="19">ADP-dependent NAD(P)HX dehydratase</fullName>
        </alternativeName>
    </domain>
    <domain>
        <recommendedName>
            <fullName evidence="19">NAD(P)H-hydrate epimerase</fullName>
            <ecNumber evidence="19">5.1.99.6</ecNumber>
        </recommendedName>
    </domain>
</protein>
<comment type="catalytic activity">
    <reaction evidence="16 17 19">
        <text>(6S)-NADPHX + ADP = AMP + phosphate + NADPH + H(+)</text>
        <dbReference type="Rhea" id="RHEA:32235"/>
        <dbReference type="ChEBI" id="CHEBI:15378"/>
        <dbReference type="ChEBI" id="CHEBI:43474"/>
        <dbReference type="ChEBI" id="CHEBI:57783"/>
        <dbReference type="ChEBI" id="CHEBI:64076"/>
        <dbReference type="ChEBI" id="CHEBI:456215"/>
        <dbReference type="ChEBI" id="CHEBI:456216"/>
        <dbReference type="EC" id="4.2.1.136"/>
    </reaction>
</comment>
<comment type="catalytic activity">
    <reaction evidence="2 18 19">
        <text>(6R)-NADPHX = (6S)-NADPHX</text>
        <dbReference type="Rhea" id="RHEA:32227"/>
        <dbReference type="ChEBI" id="CHEBI:64076"/>
        <dbReference type="ChEBI" id="CHEBI:64077"/>
        <dbReference type="EC" id="5.1.99.6"/>
    </reaction>
</comment>
<feature type="binding site" evidence="17">
    <location>
        <position position="412"/>
    </location>
    <ligand>
        <name>(6S)-NADPHX</name>
        <dbReference type="ChEBI" id="CHEBI:64076"/>
    </ligand>
</feature>
<evidence type="ECO:0000256" key="18">
    <source>
        <dbReference type="HAMAP-Rule" id="MF_01966"/>
    </source>
</evidence>
<dbReference type="InterPro" id="IPR000631">
    <property type="entry name" value="CARKD"/>
</dbReference>
<dbReference type="Pfam" id="PF03853">
    <property type="entry name" value="YjeF_N"/>
    <property type="match status" value="1"/>
</dbReference>
<feature type="domain" description="YjeF C-terminal" evidence="20">
    <location>
        <begin position="209"/>
        <end position="466"/>
    </location>
</feature>
<evidence type="ECO:0000256" key="8">
    <source>
        <dbReference type="ARBA" id="ARBA00022857"/>
    </source>
</evidence>
<keyword evidence="11 18" id="KW-0413">Isomerase</keyword>
<organism evidence="22">
    <name type="scientific">uncultured Sulfurovum sp</name>
    <dbReference type="NCBI Taxonomy" id="269237"/>
    <lineage>
        <taxon>Bacteria</taxon>
        <taxon>Pseudomonadati</taxon>
        <taxon>Campylobacterota</taxon>
        <taxon>Epsilonproteobacteria</taxon>
        <taxon>Campylobacterales</taxon>
        <taxon>Sulfurovaceae</taxon>
        <taxon>Sulfurovum</taxon>
        <taxon>environmental samples</taxon>
    </lineage>
</organism>
<dbReference type="SUPFAM" id="SSF53613">
    <property type="entry name" value="Ribokinase-like"/>
    <property type="match status" value="1"/>
</dbReference>
<evidence type="ECO:0000256" key="3">
    <source>
        <dbReference type="ARBA" id="ARBA00006001"/>
    </source>
</evidence>
<comment type="subunit">
    <text evidence="17">Homotetramer.</text>
</comment>
<comment type="catalytic activity">
    <reaction evidence="15 17 19">
        <text>(6S)-NADHX + ADP = AMP + phosphate + NADH + H(+)</text>
        <dbReference type="Rhea" id="RHEA:32223"/>
        <dbReference type="ChEBI" id="CHEBI:15378"/>
        <dbReference type="ChEBI" id="CHEBI:43474"/>
        <dbReference type="ChEBI" id="CHEBI:57945"/>
        <dbReference type="ChEBI" id="CHEBI:64074"/>
        <dbReference type="ChEBI" id="CHEBI:456215"/>
        <dbReference type="ChEBI" id="CHEBI:456216"/>
        <dbReference type="EC" id="4.2.1.136"/>
    </reaction>
</comment>
<feature type="binding site" evidence="18">
    <location>
        <begin position="56"/>
        <end position="60"/>
    </location>
    <ligand>
        <name>(6S)-NADPHX</name>
        <dbReference type="ChEBI" id="CHEBI:64076"/>
    </ligand>
</feature>
<comment type="similarity">
    <text evidence="3 19">In the N-terminal section; belongs to the NnrE/AIBP family.</text>
</comment>
<keyword evidence="6 17" id="KW-0547">Nucleotide-binding</keyword>
<comment type="similarity">
    <text evidence="4 19">In the C-terminal section; belongs to the NnrD/CARKD family.</text>
</comment>
<dbReference type="PANTHER" id="PTHR12592">
    <property type="entry name" value="ATP-DEPENDENT (S)-NAD(P)H-HYDRATE DEHYDRATASE FAMILY MEMBER"/>
    <property type="match status" value="1"/>
</dbReference>
<dbReference type="EMBL" id="CACVAS010000058">
    <property type="protein sequence ID" value="CAA6811658.1"/>
    <property type="molecule type" value="Genomic_DNA"/>
</dbReference>
<keyword evidence="9 18" id="KW-0630">Potassium</keyword>
<dbReference type="GO" id="GO:0052855">
    <property type="term" value="F:ADP-dependent NAD(P)H-hydrate dehydratase activity"/>
    <property type="evidence" value="ECO:0007669"/>
    <property type="project" value="UniProtKB-UniRule"/>
</dbReference>